<gene>
    <name evidence="9" type="ORF">MCUN1_001284</name>
</gene>
<evidence type="ECO:0000256" key="5">
    <source>
        <dbReference type="ARBA" id="ARBA00022792"/>
    </source>
</evidence>
<evidence type="ECO:0000256" key="2">
    <source>
        <dbReference type="ARBA" id="ARBA00009575"/>
    </source>
</evidence>
<dbReference type="InterPro" id="IPR022533">
    <property type="entry name" value="Cox20"/>
</dbReference>
<keyword evidence="10" id="KW-1185">Reference proteome</keyword>
<comment type="subcellular location">
    <subcellularLocation>
        <location evidence="1">Mitochondrion inner membrane</location>
    </subcellularLocation>
</comment>
<keyword evidence="7" id="KW-0496">Mitochondrion</keyword>
<dbReference type="Proteomes" id="UP001219933">
    <property type="component" value="Chromosome 2"/>
</dbReference>
<protein>
    <recommendedName>
        <fullName evidence="3">Cytochrome c oxidase assembly protein COX20, mitochondrial</fullName>
    </recommendedName>
</protein>
<keyword evidence="5" id="KW-0999">Mitochondrion inner membrane</keyword>
<dbReference type="AlphaFoldDB" id="A0AAF0EPG7"/>
<reference evidence="9" key="1">
    <citation type="submission" date="2023-03" db="EMBL/GenBank/DDBJ databases">
        <title>Mating type loci evolution in Malassezia.</title>
        <authorList>
            <person name="Coelho M.A."/>
        </authorList>
    </citation>
    <scope>NUCLEOTIDE SEQUENCE</scope>
    <source>
        <strain evidence="9">CBS 11721</strain>
    </source>
</reference>
<evidence type="ECO:0000256" key="1">
    <source>
        <dbReference type="ARBA" id="ARBA00004273"/>
    </source>
</evidence>
<evidence type="ECO:0000256" key="3">
    <source>
        <dbReference type="ARBA" id="ARBA00017689"/>
    </source>
</evidence>
<keyword evidence="8" id="KW-0472">Membrane</keyword>
<organism evidence="9 10">
    <name type="scientific">Malassezia cuniculi</name>
    <dbReference type="NCBI Taxonomy" id="948313"/>
    <lineage>
        <taxon>Eukaryota</taxon>
        <taxon>Fungi</taxon>
        <taxon>Dikarya</taxon>
        <taxon>Basidiomycota</taxon>
        <taxon>Ustilaginomycotina</taxon>
        <taxon>Malasseziomycetes</taxon>
        <taxon>Malasseziales</taxon>
        <taxon>Malasseziaceae</taxon>
        <taxon>Malassezia</taxon>
    </lineage>
</organism>
<keyword evidence="6" id="KW-1133">Transmembrane helix</keyword>
<comment type="similarity">
    <text evidence="2">Belongs to the COX20 family.</text>
</comment>
<dbReference type="EMBL" id="CP119878">
    <property type="protein sequence ID" value="WFD34443.1"/>
    <property type="molecule type" value="Genomic_DNA"/>
</dbReference>
<evidence type="ECO:0000256" key="8">
    <source>
        <dbReference type="ARBA" id="ARBA00023136"/>
    </source>
</evidence>
<keyword evidence="4" id="KW-0812">Transmembrane</keyword>
<name>A0AAF0EPG7_9BASI</name>
<proteinExistence type="inferred from homology"/>
<accession>A0AAF0EPG7</accession>
<evidence type="ECO:0000256" key="6">
    <source>
        <dbReference type="ARBA" id="ARBA00022989"/>
    </source>
</evidence>
<evidence type="ECO:0000256" key="4">
    <source>
        <dbReference type="ARBA" id="ARBA00022692"/>
    </source>
</evidence>
<sequence length="84" mass="9188">MADLSQLHTGTVQPKPALADALTRIPLFEDLKRLPQIPCARSSLLCGIASGAAIGSVQLLMRRADQAHMQELVAKFNEKHNRQV</sequence>
<evidence type="ECO:0000313" key="10">
    <source>
        <dbReference type="Proteomes" id="UP001219933"/>
    </source>
</evidence>
<dbReference type="GO" id="GO:0005743">
    <property type="term" value="C:mitochondrial inner membrane"/>
    <property type="evidence" value="ECO:0007669"/>
    <property type="project" value="UniProtKB-SubCell"/>
</dbReference>
<dbReference type="GO" id="GO:0033617">
    <property type="term" value="P:mitochondrial respiratory chain complex IV assembly"/>
    <property type="evidence" value="ECO:0007669"/>
    <property type="project" value="InterPro"/>
</dbReference>
<evidence type="ECO:0000313" key="9">
    <source>
        <dbReference type="EMBL" id="WFD34443.1"/>
    </source>
</evidence>
<evidence type="ECO:0000256" key="7">
    <source>
        <dbReference type="ARBA" id="ARBA00023128"/>
    </source>
</evidence>
<dbReference type="Pfam" id="PF12597">
    <property type="entry name" value="Cox20"/>
    <property type="match status" value="1"/>
</dbReference>